<name>A0A9P5NLD9_GYMJU</name>
<keyword evidence="2" id="KW-1185">Reference proteome</keyword>
<evidence type="ECO:0000313" key="1">
    <source>
        <dbReference type="EMBL" id="KAF8890789.1"/>
    </source>
</evidence>
<evidence type="ECO:0000313" key="2">
    <source>
        <dbReference type="Proteomes" id="UP000724874"/>
    </source>
</evidence>
<organism evidence="1 2">
    <name type="scientific">Gymnopilus junonius</name>
    <name type="common">Spectacular rustgill mushroom</name>
    <name type="synonym">Gymnopilus spectabilis subsp. junonius</name>
    <dbReference type="NCBI Taxonomy" id="109634"/>
    <lineage>
        <taxon>Eukaryota</taxon>
        <taxon>Fungi</taxon>
        <taxon>Dikarya</taxon>
        <taxon>Basidiomycota</taxon>
        <taxon>Agaricomycotina</taxon>
        <taxon>Agaricomycetes</taxon>
        <taxon>Agaricomycetidae</taxon>
        <taxon>Agaricales</taxon>
        <taxon>Agaricineae</taxon>
        <taxon>Hymenogastraceae</taxon>
        <taxon>Gymnopilus</taxon>
    </lineage>
</organism>
<sequence>MYVPVSVMGPPDSGKSTFIQSLRCSSQTSPGGSLHSRNKKIEWHCIDSDRLLDHPNGRLVVAEIPSFDDTLEGDKETLRQIAAWLAHCYGMGVKFGGAIYLHDISLPRLTSSVRRNLDLFRSICGRVGLSAVVLSTTKWCCINNATGEQRERQLKDGLWKDIIASRSSVRQFDGTPESAWKILNFILDRVQNTYSAEALRIQKEVVDLNYRVQETDAGRLLHSMLVDIRTLYRGCIRSWKVQFQDNDLTGELEVFTEYEKCLTKDIKALELGFRGRLRLLMRNAVSVNYENGLLWLVADLRERPVRLKARCYGPFRNKGLRYFSQSLAVCVYICLLGYVI</sequence>
<proteinExistence type="predicted"/>
<accession>A0A9P5NLD9</accession>
<gene>
    <name evidence="1" type="ORF">CPB84DRAFT_1683426</name>
</gene>
<protein>
    <recommendedName>
        <fullName evidence="3">G domain-containing protein</fullName>
    </recommendedName>
</protein>
<dbReference type="Proteomes" id="UP000724874">
    <property type="component" value="Unassembled WGS sequence"/>
</dbReference>
<dbReference type="AlphaFoldDB" id="A0A9P5NLD9"/>
<comment type="caution">
    <text evidence="1">The sequence shown here is derived from an EMBL/GenBank/DDBJ whole genome shotgun (WGS) entry which is preliminary data.</text>
</comment>
<reference evidence="1" key="1">
    <citation type="submission" date="2020-11" db="EMBL/GenBank/DDBJ databases">
        <authorList>
            <consortium name="DOE Joint Genome Institute"/>
            <person name="Ahrendt S."/>
            <person name="Riley R."/>
            <person name="Andreopoulos W."/>
            <person name="LaButti K."/>
            <person name="Pangilinan J."/>
            <person name="Ruiz-duenas F.J."/>
            <person name="Barrasa J.M."/>
            <person name="Sanchez-Garcia M."/>
            <person name="Camarero S."/>
            <person name="Miyauchi S."/>
            <person name="Serrano A."/>
            <person name="Linde D."/>
            <person name="Babiker R."/>
            <person name="Drula E."/>
            <person name="Ayuso-Fernandez I."/>
            <person name="Pacheco R."/>
            <person name="Padilla G."/>
            <person name="Ferreira P."/>
            <person name="Barriuso J."/>
            <person name="Kellner H."/>
            <person name="Castanera R."/>
            <person name="Alfaro M."/>
            <person name="Ramirez L."/>
            <person name="Pisabarro A.G."/>
            <person name="Kuo A."/>
            <person name="Tritt A."/>
            <person name="Lipzen A."/>
            <person name="He G."/>
            <person name="Yan M."/>
            <person name="Ng V."/>
            <person name="Cullen D."/>
            <person name="Martin F."/>
            <person name="Rosso M.-N."/>
            <person name="Henrissat B."/>
            <person name="Hibbett D."/>
            <person name="Martinez A.T."/>
            <person name="Grigoriev I.V."/>
        </authorList>
    </citation>
    <scope>NUCLEOTIDE SEQUENCE</scope>
    <source>
        <strain evidence="1">AH 44721</strain>
    </source>
</reference>
<dbReference type="Gene3D" id="3.40.50.300">
    <property type="entry name" value="P-loop containing nucleotide triphosphate hydrolases"/>
    <property type="match status" value="1"/>
</dbReference>
<evidence type="ECO:0008006" key="3">
    <source>
        <dbReference type="Google" id="ProtNLM"/>
    </source>
</evidence>
<dbReference type="OrthoDB" id="8954335at2759"/>
<dbReference type="SUPFAM" id="SSF52540">
    <property type="entry name" value="P-loop containing nucleoside triphosphate hydrolases"/>
    <property type="match status" value="1"/>
</dbReference>
<dbReference type="InterPro" id="IPR027417">
    <property type="entry name" value="P-loop_NTPase"/>
</dbReference>
<dbReference type="EMBL" id="JADNYJ010000074">
    <property type="protein sequence ID" value="KAF8890789.1"/>
    <property type="molecule type" value="Genomic_DNA"/>
</dbReference>